<keyword evidence="1" id="KW-0444">Lipid biosynthesis</keyword>
<sequence>MSVVIIRPSTITSTFKEPFSGWTEKIRTVDSVVVGYGTAKLTCFLGDLNAISDVILADMVVNAMLVSMAVRAGRQKEMIYHIMPEIAYMYFSNKPWTNKERMVIRVNDIKVLSSMPSFHRYMTIHYLLPLKVVFRTICHVVNLYFKTRVQEMGLAKG</sequence>
<dbReference type="InterPro" id="IPR013120">
    <property type="entry name" value="FAR_NAD-bd"/>
</dbReference>
<dbReference type="GO" id="GO:0035336">
    <property type="term" value="P:long-chain fatty-acyl-CoA metabolic process"/>
    <property type="evidence" value="ECO:0007669"/>
    <property type="project" value="TreeGrafter"/>
</dbReference>
<comment type="similarity">
    <text evidence="1">Belongs to the fatty acyl-CoA reductase family.</text>
</comment>
<dbReference type="GO" id="GO:0010345">
    <property type="term" value="P:suberin biosynthetic process"/>
    <property type="evidence" value="ECO:0007669"/>
    <property type="project" value="TreeGrafter"/>
</dbReference>
<dbReference type="PANTHER" id="PTHR11011:SF99">
    <property type="entry name" value="FATTY ACYL-COA REDUCTASE 3"/>
    <property type="match status" value="1"/>
</dbReference>
<reference evidence="4" key="1">
    <citation type="journal article" date="2011" name="Nat. Genet.">
        <title>The Arabidopsis lyrata genome sequence and the basis of rapid genome size change.</title>
        <authorList>
            <person name="Hu T.T."/>
            <person name="Pattyn P."/>
            <person name="Bakker E.G."/>
            <person name="Cao J."/>
            <person name="Cheng J.-F."/>
            <person name="Clark R.M."/>
            <person name="Fahlgren N."/>
            <person name="Fawcett J.A."/>
            <person name="Grimwood J."/>
            <person name="Gundlach H."/>
            <person name="Haberer G."/>
            <person name="Hollister J.D."/>
            <person name="Ossowski S."/>
            <person name="Ottilar R.P."/>
            <person name="Salamov A.A."/>
            <person name="Schneeberger K."/>
            <person name="Spannagl M."/>
            <person name="Wang X."/>
            <person name="Yang L."/>
            <person name="Nasrallah M.E."/>
            <person name="Bergelson J."/>
            <person name="Carrington J.C."/>
            <person name="Gaut B.S."/>
            <person name="Schmutz J."/>
            <person name="Mayer K.F.X."/>
            <person name="Van de Peer Y."/>
            <person name="Grigoriev I.V."/>
            <person name="Nordborg M."/>
            <person name="Weigel D."/>
            <person name="Guo Y.-L."/>
        </authorList>
    </citation>
    <scope>NUCLEOTIDE SEQUENCE [LARGE SCALE GENOMIC DNA]</scope>
    <source>
        <strain evidence="4">cv. MN47</strain>
    </source>
</reference>
<dbReference type="GO" id="GO:0102965">
    <property type="term" value="F:alcohol-forming long-chain fatty acyl-CoA reductase activity"/>
    <property type="evidence" value="ECO:0007669"/>
    <property type="project" value="UniProtKB-EC"/>
</dbReference>
<comment type="function">
    <text evidence="1">Catalyzes the reduction of fatty acyl-CoA to fatty alcohols.</text>
</comment>
<evidence type="ECO:0000313" key="3">
    <source>
        <dbReference type="EMBL" id="EFH51922.1"/>
    </source>
</evidence>
<keyword evidence="1" id="KW-0521">NADP</keyword>
<name>D7LNS4_ARALL</name>
<dbReference type="EMBL" id="GL348717">
    <property type="protein sequence ID" value="EFH51922.1"/>
    <property type="molecule type" value="Genomic_DNA"/>
</dbReference>
<dbReference type="HOGENOM" id="CLU_1680316_0_0_1"/>
<keyword evidence="1" id="KW-0560">Oxidoreductase</keyword>
<keyword evidence="4" id="KW-1185">Reference proteome</keyword>
<dbReference type="AlphaFoldDB" id="D7LNS4"/>
<dbReference type="GO" id="GO:0080019">
    <property type="term" value="F:alcohol-forming very long-chain fatty acyl-CoA reductase activity"/>
    <property type="evidence" value="ECO:0007669"/>
    <property type="project" value="InterPro"/>
</dbReference>
<dbReference type="Pfam" id="PF07993">
    <property type="entry name" value="NAD_binding_4"/>
    <property type="match status" value="1"/>
</dbReference>
<dbReference type="Gramene" id="Al_scaffold_0005_1176">
    <property type="protein sequence ID" value="Al_scaffold_0005_1176"/>
    <property type="gene ID" value="Al_scaffold_0005_1176"/>
</dbReference>
<protein>
    <recommendedName>
        <fullName evidence="1">Fatty acyl-CoA reductase</fullName>
        <ecNumber evidence="1">1.2.1.84</ecNumber>
    </recommendedName>
</protein>
<comment type="catalytic activity">
    <reaction evidence="1">
        <text>a long-chain fatty acyl-CoA + 2 NADPH + 2 H(+) = a long-chain primary fatty alcohol + 2 NADP(+) + CoA</text>
        <dbReference type="Rhea" id="RHEA:52716"/>
        <dbReference type="ChEBI" id="CHEBI:15378"/>
        <dbReference type="ChEBI" id="CHEBI:57287"/>
        <dbReference type="ChEBI" id="CHEBI:57783"/>
        <dbReference type="ChEBI" id="CHEBI:58349"/>
        <dbReference type="ChEBI" id="CHEBI:77396"/>
        <dbReference type="ChEBI" id="CHEBI:83139"/>
        <dbReference type="EC" id="1.2.1.84"/>
    </reaction>
</comment>
<gene>
    <name evidence="3" type="ORF">ARALYDRAFT_665141</name>
</gene>
<feature type="domain" description="Thioester reductase (TE)" evidence="2">
    <location>
        <begin position="2"/>
        <end position="64"/>
    </location>
</feature>
<evidence type="ECO:0000259" key="2">
    <source>
        <dbReference type="Pfam" id="PF07993"/>
    </source>
</evidence>
<keyword evidence="1" id="KW-0443">Lipid metabolism</keyword>
<dbReference type="Proteomes" id="UP000008694">
    <property type="component" value="Unassembled WGS sequence"/>
</dbReference>
<dbReference type="EC" id="1.2.1.84" evidence="1"/>
<proteinExistence type="inferred from homology"/>
<organism evidence="4">
    <name type="scientific">Arabidopsis lyrata subsp. lyrata</name>
    <name type="common">Lyre-leaved rock-cress</name>
    <dbReference type="NCBI Taxonomy" id="81972"/>
    <lineage>
        <taxon>Eukaryota</taxon>
        <taxon>Viridiplantae</taxon>
        <taxon>Streptophyta</taxon>
        <taxon>Embryophyta</taxon>
        <taxon>Tracheophyta</taxon>
        <taxon>Spermatophyta</taxon>
        <taxon>Magnoliopsida</taxon>
        <taxon>eudicotyledons</taxon>
        <taxon>Gunneridae</taxon>
        <taxon>Pentapetalae</taxon>
        <taxon>rosids</taxon>
        <taxon>malvids</taxon>
        <taxon>Brassicales</taxon>
        <taxon>Brassicaceae</taxon>
        <taxon>Camelineae</taxon>
        <taxon>Arabidopsis</taxon>
    </lineage>
</organism>
<dbReference type="STRING" id="81972.D7LNS4"/>
<evidence type="ECO:0000256" key="1">
    <source>
        <dbReference type="RuleBase" id="RU363097"/>
    </source>
</evidence>
<dbReference type="PANTHER" id="PTHR11011">
    <property type="entry name" value="MALE STERILITY PROTEIN 2-RELATED"/>
    <property type="match status" value="1"/>
</dbReference>
<dbReference type="Gene3D" id="3.40.50.720">
    <property type="entry name" value="NAD(P)-binding Rossmann-like Domain"/>
    <property type="match status" value="1"/>
</dbReference>
<dbReference type="InterPro" id="IPR026055">
    <property type="entry name" value="FAR"/>
</dbReference>
<dbReference type="eggNOG" id="KOG1221">
    <property type="taxonomic scope" value="Eukaryota"/>
</dbReference>
<evidence type="ECO:0000313" key="4">
    <source>
        <dbReference type="Proteomes" id="UP000008694"/>
    </source>
</evidence>
<accession>D7LNS4</accession>